<dbReference type="EMBL" id="CP021084">
    <property type="protein sequence ID" value="ASN83165.1"/>
    <property type="molecule type" value="Genomic_DNA"/>
</dbReference>
<sequence>MTGKSTKGAAAQGASRKEQDTKVAKAQIVEQMAGASGLTKKQAGDAFDTVIDSIVGSLRDGKSVGLPRLGTLSVRATAERTGVRPGTSEKILIPAGKKVAFKVAADLKSTL</sequence>
<comment type="similarity">
    <text evidence="3">Belongs to the bacterial histone-like protein family.</text>
</comment>
<keyword evidence="1" id="KW-0226">DNA condensation</keyword>
<feature type="region of interest" description="Disordered" evidence="4">
    <location>
        <begin position="1"/>
        <end position="22"/>
    </location>
</feature>
<dbReference type="GO" id="GO:0005829">
    <property type="term" value="C:cytosol"/>
    <property type="evidence" value="ECO:0007669"/>
    <property type="project" value="TreeGrafter"/>
</dbReference>
<dbReference type="Proteomes" id="UP000259030">
    <property type="component" value="Plasmid pDFI3"/>
</dbReference>
<dbReference type="KEGG" id="dfc:DFI_18365"/>
<protein>
    <submittedName>
        <fullName evidence="5">DNA-binding protein</fullName>
    </submittedName>
</protein>
<evidence type="ECO:0000313" key="6">
    <source>
        <dbReference type="Proteomes" id="UP000259030"/>
    </source>
</evidence>
<keyword evidence="2 5" id="KW-0238">DNA-binding</keyword>
<evidence type="ECO:0000256" key="2">
    <source>
        <dbReference type="ARBA" id="ARBA00023125"/>
    </source>
</evidence>
<evidence type="ECO:0000256" key="4">
    <source>
        <dbReference type="SAM" id="MobiDB-lite"/>
    </source>
</evidence>
<dbReference type="AlphaFoldDB" id="A0A221T2N9"/>
<dbReference type="RefSeq" id="WP_043779921.1">
    <property type="nucleotide sequence ID" value="NZ_CP021084.1"/>
</dbReference>
<dbReference type="PANTHER" id="PTHR33175:SF3">
    <property type="entry name" value="DNA-BINDING PROTEIN HU-BETA"/>
    <property type="match status" value="1"/>
</dbReference>
<dbReference type="GO" id="GO:0030527">
    <property type="term" value="F:structural constituent of chromatin"/>
    <property type="evidence" value="ECO:0007669"/>
    <property type="project" value="InterPro"/>
</dbReference>
<keyword evidence="5" id="KW-0614">Plasmid</keyword>
<dbReference type="PANTHER" id="PTHR33175">
    <property type="entry name" value="DNA-BINDING PROTEIN HU"/>
    <property type="match status" value="1"/>
</dbReference>
<name>A0A221T2N9_9DEIO</name>
<geneLocation type="plasmid" evidence="6">
    <name>pdfi3</name>
</geneLocation>
<dbReference type="Gene3D" id="4.10.520.10">
    <property type="entry name" value="IHF-like DNA-binding proteins"/>
    <property type="match status" value="1"/>
</dbReference>
<evidence type="ECO:0000256" key="1">
    <source>
        <dbReference type="ARBA" id="ARBA00023067"/>
    </source>
</evidence>
<dbReference type="CDD" id="cd13831">
    <property type="entry name" value="HU"/>
    <property type="match status" value="1"/>
</dbReference>
<dbReference type="InterPro" id="IPR000119">
    <property type="entry name" value="Hist_DNA-bd"/>
</dbReference>
<gene>
    <name evidence="5" type="ORF">DFI_18365</name>
</gene>
<dbReference type="SMART" id="SM00411">
    <property type="entry name" value="BHL"/>
    <property type="match status" value="1"/>
</dbReference>
<accession>A0A221T2N9</accession>
<organism evidence="5 6">
    <name type="scientific">Deinococcus ficus</name>
    <dbReference type="NCBI Taxonomy" id="317577"/>
    <lineage>
        <taxon>Bacteria</taxon>
        <taxon>Thermotogati</taxon>
        <taxon>Deinococcota</taxon>
        <taxon>Deinococci</taxon>
        <taxon>Deinococcales</taxon>
        <taxon>Deinococcaceae</taxon>
        <taxon>Deinococcus</taxon>
    </lineage>
</organism>
<dbReference type="InterPro" id="IPR010992">
    <property type="entry name" value="IHF-like_DNA-bd_dom_sf"/>
</dbReference>
<dbReference type="GO" id="GO:0030261">
    <property type="term" value="P:chromosome condensation"/>
    <property type="evidence" value="ECO:0007669"/>
    <property type="project" value="UniProtKB-KW"/>
</dbReference>
<dbReference type="SUPFAM" id="SSF47729">
    <property type="entry name" value="IHF-like DNA-binding proteins"/>
    <property type="match status" value="1"/>
</dbReference>
<dbReference type="Pfam" id="PF00216">
    <property type="entry name" value="Bac_DNA_binding"/>
    <property type="match status" value="1"/>
</dbReference>
<reference evidence="5 6" key="1">
    <citation type="submission" date="2017-05" db="EMBL/GenBank/DDBJ databases">
        <title>The complete genome sequence of Deinococcus ficus isolated from the rhizosphere of the Ficus religiosa L. in Taiwan.</title>
        <authorList>
            <person name="Wu K.-M."/>
            <person name="Liao T.-L."/>
            <person name="Liu Y.-M."/>
            <person name="Young C.-C."/>
            <person name="Tsai S.-F."/>
        </authorList>
    </citation>
    <scope>NUCLEOTIDE SEQUENCE [LARGE SCALE GENOMIC DNA]</scope>
    <source>
        <strain evidence="5 6">CC-FR2-10</strain>
        <plasmid evidence="6">pdfi3</plasmid>
    </source>
</reference>
<dbReference type="GO" id="GO:0003677">
    <property type="term" value="F:DNA binding"/>
    <property type="evidence" value="ECO:0007669"/>
    <property type="project" value="UniProtKB-KW"/>
</dbReference>
<evidence type="ECO:0000313" key="5">
    <source>
        <dbReference type="EMBL" id="ASN83165.1"/>
    </source>
</evidence>
<evidence type="ECO:0000256" key="3">
    <source>
        <dbReference type="RuleBase" id="RU003939"/>
    </source>
</evidence>
<keyword evidence="6" id="KW-1185">Reference proteome</keyword>
<proteinExistence type="inferred from homology"/>